<reference evidence="3 4" key="1">
    <citation type="submission" date="2018-11" db="EMBL/GenBank/DDBJ databases">
        <authorList>
            <person name="Na S.W."/>
            <person name="Baik M."/>
        </authorList>
    </citation>
    <scope>NUCLEOTIDE SEQUENCE [LARGE SCALE GENOMIC DNA]</scope>
    <source>
        <strain evidence="3 4">E39</strain>
    </source>
</reference>
<dbReference type="OrthoDB" id="7054664at2"/>
<evidence type="ECO:0000256" key="1">
    <source>
        <dbReference type="SAM" id="SignalP"/>
    </source>
</evidence>
<dbReference type="InterPro" id="IPR003646">
    <property type="entry name" value="SH3-like_bac-type"/>
</dbReference>
<gene>
    <name evidence="3" type="ORF">C7Y71_006250</name>
</gene>
<dbReference type="Pfam" id="PF08239">
    <property type="entry name" value="SH3_3"/>
    <property type="match status" value="2"/>
</dbReference>
<dbReference type="Proteomes" id="UP000249375">
    <property type="component" value="Chromosome"/>
</dbReference>
<keyword evidence="4" id="KW-1185">Reference proteome</keyword>
<name>A0A5P8E6T9_9BACT</name>
<dbReference type="KEGG" id="alq:C7Y71_006250"/>
<evidence type="ECO:0000313" key="4">
    <source>
        <dbReference type="Proteomes" id="UP000249375"/>
    </source>
</evidence>
<dbReference type="Gene3D" id="2.30.30.40">
    <property type="entry name" value="SH3 Domains"/>
    <property type="match status" value="2"/>
</dbReference>
<dbReference type="RefSeq" id="WP_111899040.1">
    <property type="nucleotide sequence ID" value="NZ_CP033459.1"/>
</dbReference>
<evidence type="ECO:0000259" key="2">
    <source>
        <dbReference type="PROSITE" id="PS51781"/>
    </source>
</evidence>
<sequence length="162" mass="17922">MKRFLSIFALVFAFTVAAQAQRQYTLGVVSASDGYVNVRTGPGTNYGIVTSYRNGTTLYYGAGSGRWYRVYRNAYGGFLGYVHNSGLRAKGTRTYGPGMNVGRIYDPDGYVNIRSAANGSSAIRGRLYNGDRIQYTRASGNWVRAYDMNGRYLGYVHGGRVR</sequence>
<feature type="domain" description="SH3b" evidence="2">
    <location>
        <begin position="24"/>
        <end position="91"/>
    </location>
</feature>
<dbReference type="AlphaFoldDB" id="A0A5P8E6T9"/>
<dbReference type="SMART" id="SM00287">
    <property type="entry name" value="SH3b"/>
    <property type="match status" value="2"/>
</dbReference>
<organism evidence="3 4">
    <name type="scientific">Pseudoprevotella muciniphila</name>
    <dbReference type="NCBI Taxonomy" id="2133944"/>
    <lineage>
        <taxon>Bacteria</taxon>
        <taxon>Pseudomonadati</taxon>
        <taxon>Bacteroidota</taxon>
        <taxon>Bacteroidia</taxon>
        <taxon>Bacteroidales</taxon>
        <taxon>Prevotellaceae</taxon>
        <taxon>Pseudoprevotella</taxon>
    </lineage>
</organism>
<feature type="chain" id="PRO_5024414660" evidence="1">
    <location>
        <begin position="21"/>
        <end position="162"/>
    </location>
</feature>
<keyword evidence="1" id="KW-0732">Signal</keyword>
<dbReference type="InterPro" id="IPR052354">
    <property type="entry name" value="Cell_Wall_Dynamics_Protein"/>
</dbReference>
<feature type="signal peptide" evidence="1">
    <location>
        <begin position="1"/>
        <end position="20"/>
    </location>
</feature>
<dbReference type="PANTHER" id="PTHR34408:SF1">
    <property type="entry name" value="GLYCOSYL HYDROLASE FAMILY 19 DOMAIN-CONTAINING PROTEIN HI_1415"/>
    <property type="match status" value="1"/>
</dbReference>
<dbReference type="EMBL" id="CP033459">
    <property type="protein sequence ID" value="QFQ12648.1"/>
    <property type="molecule type" value="Genomic_DNA"/>
</dbReference>
<proteinExistence type="predicted"/>
<accession>A0A5P8E6T9</accession>
<dbReference type="PANTHER" id="PTHR34408">
    <property type="entry name" value="FAMILY PROTEIN, PUTATIVE-RELATED"/>
    <property type="match status" value="1"/>
</dbReference>
<evidence type="ECO:0000313" key="3">
    <source>
        <dbReference type="EMBL" id="QFQ12648.1"/>
    </source>
</evidence>
<dbReference type="PROSITE" id="PS51781">
    <property type="entry name" value="SH3B"/>
    <property type="match status" value="1"/>
</dbReference>
<protein>
    <submittedName>
        <fullName evidence="3">SH3 domain-containing protein</fullName>
    </submittedName>
</protein>